<accession>A0ABN8IBW9</accession>
<dbReference type="EMBL" id="OW152833">
    <property type="protein sequence ID" value="CAH2054234.1"/>
    <property type="molecule type" value="Genomic_DNA"/>
</dbReference>
<protein>
    <submittedName>
        <fullName evidence="1">Uncharacterized protein</fullName>
    </submittedName>
</protein>
<name>A0ABN8IBW9_9NEOP</name>
<evidence type="ECO:0000313" key="1">
    <source>
        <dbReference type="EMBL" id="CAH2054234.1"/>
    </source>
</evidence>
<evidence type="ECO:0000313" key="2">
    <source>
        <dbReference type="Proteomes" id="UP000837857"/>
    </source>
</evidence>
<feature type="non-terminal residue" evidence="1">
    <location>
        <position position="1"/>
    </location>
</feature>
<dbReference type="Gene3D" id="1.20.1050.10">
    <property type="match status" value="1"/>
</dbReference>
<sequence length="59" mass="6854">MQIRGRYCTSALTLRVVAVDCRYPNLNAWFNRCKEQDFYKKGNVPGLTILGDMLRSKLE</sequence>
<proteinExistence type="predicted"/>
<gene>
    <name evidence="1" type="ORF">IPOD504_LOCUS8540</name>
</gene>
<organism evidence="1 2">
    <name type="scientific">Iphiclides podalirius</name>
    <name type="common">scarce swallowtail</name>
    <dbReference type="NCBI Taxonomy" id="110791"/>
    <lineage>
        <taxon>Eukaryota</taxon>
        <taxon>Metazoa</taxon>
        <taxon>Ecdysozoa</taxon>
        <taxon>Arthropoda</taxon>
        <taxon>Hexapoda</taxon>
        <taxon>Insecta</taxon>
        <taxon>Pterygota</taxon>
        <taxon>Neoptera</taxon>
        <taxon>Endopterygota</taxon>
        <taxon>Lepidoptera</taxon>
        <taxon>Glossata</taxon>
        <taxon>Ditrysia</taxon>
        <taxon>Papilionoidea</taxon>
        <taxon>Papilionidae</taxon>
        <taxon>Papilioninae</taxon>
        <taxon>Iphiclides</taxon>
    </lineage>
</organism>
<keyword evidence="2" id="KW-1185">Reference proteome</keyword>
<dbReference type="Proteomes" id="UP000837857">
    <property type="component" value="Chromosome 21"/>
</dbReference>
<reference evidence="1" key="1">
    <citation type="submission" date="2022-03" db="EMBL/GenBank/DDBJ databases">
        <authorList>
            <person name="Martin H S."/>
        </authorList>
    </citation>
    <scope>NUCLEOTIDE SEQUENCE</scope>
</reference>